<proteinExistence type="predicted"/>
<dbReference type="Proteomes" id="UP000482209">
    <property type="component" value="Unassembled WGS sequence"/>
</dbReference>
<evidence type="ECO:0000313" key="2">
    <source>
        <dbReference type="Proteomes" id="UP000482209"/>
    </source>
</evidence>
<comment type="caution">
    <text evidence="1">The sequence shown here is derived from an EMBL/GenBank/DDBJ whole genome shotgun (WGS) entry which is preliminary data.</text>
</comment>
<dbReference type="EMBL" id="VUMT01000007">
    <property type="protein sequence ID" value="MSS63483.1"/>
    <property type="molecule type" value="Genomic_DNA"/>
</dbReference>
<reference evidence="1 2" key="1">
    <citation type="submission" date="2019-08" db="EMBL/GenBank/DDBJ databases">
        <title>In-depth cultivation of the pig gut microbiome towards novel bacterial diversity and tailored functional studies.</title>
        <authorList>
            <person name="Wylensek D."/>
            <person name="Hitch T.C.A."/>
            <person name="Clavel T."/>
        </authorList>
    </citation>
    <scope>NUCLEOTIDE SEQUENCE [LARGE SCALE GENOMIC DNA]</scope>
    <source>
        <strain evidence="1 2">WCA-693-APC-MOT-I</strain>
    </source>
</reference>
<keyword evidence="2" id="KW-1185">Reference proteome</keyword>
<evidence type="ECO:0000313" key="1">
    <source>
        <dbReference type="EMBL" id="MSS63483.1"/>
    </source>
</evidence>
<protein>
    <submittedName>
        <fullName evidence="1">Uncharacterized protein</fullName>
    </submittedName>
</protein>
<organism evidence="1 2">
    <name type="scientific">Velocimicrobium porci</name>
    <dbReference type="NCBI Taxonomy" id="2606634"/>
    <lineage>
        <taxon>Bacteria</taxon>
        <taxon>Bacillati</taxon>
        <taxon>Bacillota</taxon>
        <taxon>Clostridia</taxon>
        <taxon>Lachnospirales</taxon>
        <taxon>Lachnospiraceae</taxon>
        <taxon>Velocimicrobium</taxon>
    </lineage>
</organism>
<accession>A0A6L5XZX2</accession>
<sequence>MKLKPFDTSLVEDTSMYDNLPYKRDPYRCNADAIALESGNVLKFYQCKLGDIYKLTDMDTLADKKIHEHQEKESERLAEISKENIEVISAGESSNNHLTDDELHELMEDKDTLDFNSEIVEE</sequence>
<name>A0A6L5XZX2_9FIRM</name>
<dbReference type="RefSeq" id="WP_154518840.1">
    <property type="nucleotide sequence ID" value="NZ_VUMT01000007.1"/>
</dbReference>
<gene>
    <name evidence="1" type="ORF">FYJ58_06275</name>
</gene>
<dbReference type="AlphaFoldDB" id="A0A6L5XZX2"/>